<protein>
    <submittedName>
        <fullName evidence="2">Uncharacterized protein</fullName>
    </submittedName>
</protein>
<dbReference type="EMBL" id="JAIXMP010000011">
    <property type="protein sequence ID" value="KAI9265048.1"/>
    <property type="molecule type" value="Genomic_DNA"/>
</dbReference>
<dbReference type="Proteomes" id="UP001209540">
    <property type="component" value="Unassembled WGS sequence"/>
</dbReference>
<reference evidence="2" key="2">
    <citation type="submission" date="2023-02" db="EMBL/GenBank/DDBJ databases">
        <authorList>
            <consortium name="DOE Joint Genome Institute"/>
            <person name="Mondo S.J."/>
            <person name="Chang Y."/>
            <person name="Wang Y."/>
            <person name="Ahrendt S."/>
            <person name="Andreopoulos W."/>
            <person name="Barry K."/>
            <person name="Beard J."/>
            <person name="Benny G.L."/>
            <person name="Blankenship S."/>
            <person name="Bonito G."/>
            <person name="Cuomo C."/>
            <person name="Desiro A."/>
            <person name="Gervers K.A."/>
            <person name="Hundley H."/>
            <person name="Kuo A."/>
            <person name="LaButti K."/>
            <person name="Lang B.F."/>
            <person name="Lipzen A."/>
            <person name="O'Donnell K."/>
            <person name="Pangilinan J."/>
            <person name="Reynolds N."/>
            <person name="Sandor L."/>
            <person name="Smith M.W."/>
            <person name="Tsang A."/>
            <person name="Grigoriev I.V."/>
            <person name="Stajich J.E."/>
            <person name="Spatafora J.W."/>
        </authorList>
    </citation>
    <scope>NUCLEOTIDE SEQUENCE</scope>
    <source>
        <strain evidence="2">RSA 2281</strain>
    </source>
</reference>
<feature type="region of interest" description="Disordered" evidence="1">
    <location>
        <begin position="64"/>
        <end position="106"/>
    </location>
</feature>
<comment type="caution">
    <text evidence="2">The sequence shown here is derived from an EMBL/GenBank/DDBJ whole genome shotgun (WGS) entry which is preliminary data.</text>
</comment>
<evidence type="ECO:0000256" key="1">
    <source>
        <dbReference type="SAM" id="MobiDB-lite"/>
    </source>
</evidence>
<gene>
    <name evidence="2" type="ORF">BDA99DRAFT_507533</name>
</gene>
<feature type="compositionally biased region" description="Low complexity" evidence="1">
    <location>
        <begin position="94"/>
        <end position="106"/>
    </location>
</feature>
<evidence type="ECO:0000313" key="2">
    <source>
        <dbReference type="EMBL" id="KAI9265048.1"/>
    </source>
</evidence>
<organism evidence="2 3">
    <name type="scientific">Phascolomyces articulosus</name>
    <dbReference type="NCBI Taxonomy" id="60185"/>
    <lineage>
        <taxon>Eukaryota</taxon>
        <taxon>Fungi</taxon>
        <taxon>Fungi incertae sedis</taxon>
        <taxon>Mucoromycota</taxon>
        <taxon>Mucoromycotina</taxon>
        <taxon>Mucoromycetes</taxon>
        <taxon>Mucorales</taxon>
        <taxon>Lichtheimiaceae</taxon>
        <taxon>Phascolomyces</taxon>
    </lineage>
</organism>
<feature type="compositionally biased region" description="Polar residues" evidence="1">
    <location>
        <begin position="68"/>
        <end position="82"/>
    </location>
</feature>
<evidence type="ECO:0000313" key="3">
    <source>
        <dbReference type="Proteomes" id="UP001209540"/>
    </source>
</evidence>
<accession>A0AAD5KC33</accession>
<name>A0AAD5KC33_9FUNG</name>
<proteinExistence type="predicted"/>
<reference evidence="2" key="1">
    <citation type="journal article" date="2022" name="IScience">
        <title>Evolution of zygomycete secretomes and the origins of terrestrial fungal ecologies.</title>
        <authorList>
            <person name="Chang Y."/>
            <person name="Wang Y."/>
            <person name="Mondo S."/>
            <person name="Ahrendt S."/>
            <person name="Andreopoulos W."/>
            <person name="Barry K."/>
            <person name="Beard J."/>
            <person name="Benny G.L."/>
            <person name="Blankenship S."/>
            <person name="Bonito G."/>
            <person name="Cuomo C."/>
            <person name="Desiro A."/>
            <person name="Gervers K.A."/>
            <person name="Hundley H."/>
            <person name="Kuo A."/>
            <person name="LaButti K."/>
            <person name="Lang B.F."/>
            <person name="Lipzen A."/>
            <person name="O'Donnell K."/>
            <person name="Pangilinan J."/>
            <person name="Reynolds N."/>
            <person name="Sandor L."/>
            <person name="Smith M.E."/>
            <person name="Tsang A."/>
            <person name="Grigoriev I.V."/>
            <person name="Stajich J.E."/>
            <person name="Spatafora J.W."/>
        </authorList>
    </citation>
    <scope>NUCLEOTIDE SEQUENCE</scope>
    <source>
        <strain evidence="2">RSA 2281</strain>
    </source>
</reference>
<sequence length="106" mass="12281">MPFTIVGGHDKKIPLEQQYHPCPRCARPTVQLTRSETQFVIFNQKIGKSTNMRVRYECNICGWKNENLPDNPNDGSTQYQSWEQDDDESEDNNNKNNTTTNSSTRK</sequence>
<keyword evidence="3" id="KW-1185">Reference proteome</keyword>
<dbReference type="AlphaFoldDB" id="A0AAD5KC33"/>